<dbReference type="CDD" id="cd03679">
    <property type="entry name" value="MM_CoA_mutase_alpha_like"/>
    <property type="match status" value="1"/>
</dbReference>
<dbReference type="InterPro" id="IPR058549">
    <property type="entry name" value="MeMalonylCoA_mutase_a/b_site"/>
</dbReference>
<dbReference type="InterPro" id="IPR006158">
    <property type="entry name" value="Cobalamin-bd"/>
</dbReference>
<dbReference type="GO" id="GO:0005739">
    <property type="term" value="C:mitochondrion"/>
    <property type="evidence" value="ECO:0007669"/>
    <property type="project" value="TreeGrafter"/>
</dbReference>
<dbReference type="PANTHER" id="PTHR48101:SF4">
    <property type="entry name" value="METHYLMALONYL-COA MUTASE, MITOCHONDRIAL"/>
    <property type="match status" value="1"/>
</dbReference>
<evidence type="ECO:0000256" key="7">
    <source>
        <dbReference type="ARBA" id="ARBA00023285"/>
    </source>
</evidence>
<dbReference type="FunFam" id="3.20.20.240:FF:000001">
    <property type="entry name" value="Probable methylmalonyl-coa mutase"/>
    <property type="match status" value="1"/>
</dbReference>
<evidence type="ECO:0000256" key="5">
    <source>
        <dbReference type="ARBA" id="ARBA00022723"/>
    </source>
</evidence>
<reference evidence="10 11" key="1">
    <citation type="submission" date="2018-08" db="EMBL/GenBank/DDBJ databases">
        <title>Genome and evolution of the arbuscular mycorrhizal fungus Diversispora epigaea (formerly Glomus versiforme) and its bacterial endosymbionts.</title>
        <authorList>
            <person name="Sun X."/>
            <person name="Fei Z."/>
            <person name="Harrison M."/>
        </authorList>
    </citation>
    <scope>NUCLEOTIDE SEQUENCE [LARGE SCALE GENOMIC DNA]</scope>
    <source>
        <strain evidence="10 11">IT104</strain>
    </source>
</reference>
<evidence type="ECO:0000256" key="2">
    <source>
        <dbReference type="ARBA" id="ARBA00008465"/>
    </source>
</evidence>
<feature type="domain" description="B12-binding" evidence="9">
    <location>
        <begin position="607"/>
        <end position="739"/>
    </location>
</feature>
<keyword evidence="5" id="KW-0479">Metal-binding</keyword>
<dbReference type="GO" id="GO:0004672">
    <property type="term" value="F:protein kinase activity"/>
    <property type="evidence" value="ECO:0007669"/>
    <property type="project" value="InterPro"/>
</dbReference>
<proteinExistence type="inferred from homology"/>
<feature type="domain" description="Protein kinase" evidence="8">
    <location>
        <begin position="847"/>
        <end position="1113"/>
    </location>
</feature>
<dbReference type="EC" id="5.4.99.2" evidence="3"/>
<keyword evidence="6" id="KW-0413">Isomerase</keyword>
<dbReference type="STRING" id="1348612.A0A397J7U9"/>
<keyword evidence="11" id="KW-1185">Reference proteome</keyword>
<dbReference type="Gene3D" id="3.40.50.280">
    <property type="entry name" value="Cobalamin-binding domain"/>
    <property type="match status" value="1"/>
</dbReference>
<dbReference type="SUPFAM" id="SSF51703">
    <property type="entry name" value="Cobalamin (vitamin B12)-dependent enzymes"/>
    <property type="match status" value="1"/>
</dbReference>
<keyword evidence="4" id="KW-0846">Cobalamin</keyword>
<evidence type="ECO:0000256" key="4">
    <source>
        <dbReference type="ARBA" id="ARBA00022628"/>
    </source>
</evidence>
<evidence type="ECO:0000259" key="9">
    <source>
        <dbReference type="PROSITE" id="PS51332"/>
    </source>
</evidence>
<dbReference type="Pfam" id="PF01642">
    <property type="entry name" value="MM_CoA_mutase"/>
    <property type="match status" value="1"/>
</dbReference>
<dbReference type="PANTHER" id="PTHR48101">
    <property type="entry name" value="METHYLMALONYL-COA MUTASE, MITOCHONDRIAL-RELATED"/>
    <property type="match status" value="1"/>
</dbReference>
<dbReference type="EMBL" id="PQFF01000078">
    <property type="protein sequence ID" value="RHZ84425.1"/>
    <property type="molecule type" value="Genomic_DNA"/>
</dbReference>
<dbReference type="InterPro" id="IPR036724">
    <property type="entry name" value="Cobalamin-bd_sf"/>
</dbReference>
<dbReference type="PROSITE" id="PS50011">
    <property type="entry name" value="PROTEIN_KINASE_DOM"/>
    <property type="match status" value="1"/>
</dbReference>
<dbReference type="InterPro" id="IPR016176">
    <property type="entry name" value="Cbl-dep_enz_cat"/>
</dbReference>
<evidence type="ECO:0000259" key="8">
    <source>
        <dbReference type="PROSITE" id="PS50011"/>
    </source>
</evidence>
<dbReference type="CDD" id="cd02071">
    <property type="entry name" value="MM_CoA_mut_B12_BD"/>
    <property type="match status" value="1"/>
</dbReference>
<protein>
    <recommendedName>
        <fullName evidence="3">methylmalonyl-CoA mutase</fullName>
        <ecNumber evidence="3">5.4.99.2</ecNumber>
    </recommendedName>
</protein>
<evidence type="ECO:0000256" key="3">
    <source>
        <dbReference type="ARBA" id="ARBA00012398"/>
    </source>
</evidence>
<dbReference type="Pfam" id="PF02310">
    <property type="entry name" value="B12-binding"/>
    <property type="match status" value="1"/>
</dbReference>
<comment type="similarity">
    <text evidence="2">Belongs to the methylmalonyl-CoA mutase family.</text>
</comment>
<dbReference type="NCBIfam" id="TIGR00641">
    <property type="entry name" value="acid_CoA_mut_N"/>
    <property type="match status" value="1"/>
</dbReference>
<dbReference type="PROSITE" id="PS00544">
    <property type="entry name" value="METMALONYL_COA_MUTASE"/>
    <property type="match status" value="1"/>
</dbReference>
<dbReference type="Proteomes" id="UP000266861">
    <property type="component" value="Unassembled WGS sequence"/>
</dbReference>
<dbReference type="PROSITE" id="PS51332">
    <property type="entry name" value="B12_BINDING"/>
    <property type="match status" value="1"/>
</dbReference>
<evidence type="ECO:0000313" key="11">
    <source>
        <dbReference type="Proteomes" id="UP000266861"/>
    </source>
</evidence>
<accession>A0A397J7U9</accession>
<comment type="cofactor">
    <cofactor evidence="1">
        <name>adenosylcob(III)alamin</name>
        <dbReference type="ChEBI" id="CHEBI:18408"/>
    </cofactor>
</comment>
<dbReference type="Gene3D" id="1.10.510.10">
    <property type="entry name" value="Transferase(Phosphotransferase) domain 1"/>
    <property type="match status" value="1"/>
</dbReference>
<gene>
    <name evidence="10" type="ORF">Glove_82g78</name>
</gene>
<dbReference type="InterPro" id="IPR001245">
    <property type="entry name" value="Ser-Thr/Tyr_kinase_cat_dom"/>
</dbReference>
<dbReference type="NCBIfam" id="TIGR00640">
    <property type="entry name" value="acid_CoA_mut_C"/>
    <property type="match status" value="1"/>
</dbReference>
<dbReference type="NCBIfam" id="NF006944">
    <property type="entry name" value="PRK09426.1"/>
    <property type="match status" value="1"/>
</dbReference>
<dbReference type="GO" id="GO:0046872">
    <property type="term" value="F:metal ion binding"/>
    <property type="evidence" value="ECO:0007669"/>
    <property type="project" value="UniProtKB-KW"/>
</dbReference>
<dbReference type="SUPFAM" id="SSF52242">
    <property type="entry name" value="Cobalamin (vitamin B12)-binding domain"/>
    <property type="match status" value="1"/>
</dbReference>
<evidence type="ECO:0000256" key="1">
    <source>
        <dbReference type="ARBA" id="ARBA00001922"/>
    </source>
</evidence>
<organism evidence="10 11">
    <name type="scientific">Diversispora epigaea</name>
    <dbReference type="NCBI Taxonomy" id="1348612"/>
    <lineage>
        <taxon>Eukaryota</taxon>
        <taxon>Fungi</taxon>
        <taxon>Fungi incertae sedis</taxon>
        <taxon>Mucoromycota</taxon>
        <taxon>Glomeromycotina</taxon>
        <taxon>Glomeromycetes</taxon>
        <taxon>Diversisporales</taxon>
        <taxon>Diversisporaceae</taxon>
        <taxon>Diversispora</taxon>
    </lineage>
</organism>
<dbReference type="GO" id="GO:0019678">
    <property type="term" value="P:propionate metabolic process, methylmalonyl pathway"/>
    <property type="evidence" value="ECO:0007669"/>
    <property type="project" value="TreeGrafter"/>
</dbReference>
<dbReference type="SUPFAM" id="SSF56112">
    <property type="entry name" value="Protein kinase-like (PK-like)"/>
    <property type="match status" value="1"/>
</dbReference>
<evidence type="ECO:0000256" key="6">
    <source>
        <dbReference type="ARBA" id="ARBA00023235"/>
    </source>
</evidence>
<name>A0A397J7U9_9GLOM</name>
<dbReference type="InterPro" id="IPR006099">
    <property type="entry name" value="MeMalonylCoA_mutase_a/b_cat"/>
</dbReference>
<dbReference type="Pfam" id="PF07714">
    <property type="entry name" value="PK_Tyr_Ser-Thr"/>
    <property type="match status" value="1"/>
</dbReference>
<dbReference type="GO" id="GO:0031419">
    <property type="term" value="F:cobalamin binding"/>
    <property type="evidence" value="ECO:0007669"/>
    <property type="project" value="UniProtKB-KW"/>
</dbReference>
<dbReference type="InterPro" id="IPR000719">
    <property type="entry name" value="Prot_kinase_dom"/>
</dbReference>
<dbReference type="InterPro" id="IPR006159">
    <property type="entry name" value="Acid_CoA_mut_C"/>
</dbReference>
<sequence>MRRFVTLGNSRYTLKHAKRTYVSATPRINALHKEWVKIATKELKGKDPEKTLTWHTAENIDVKPVYTKADTEGFPDEIPGKFPFTRGPHASMYTARPWTIRQYAGFSTVEESNAFYRRNLLAGQQGLSVAFDLATHRGYDSDHPRVIGDVGMAGVAIDSVEDMKILFNEIPLNAMSVSMTMNGAVLPILAMYIVTGLEQGTQLKELSGTIQNDILKEFMVRNTFIYPPEPSMRIIGDIFSFVSKNMPKYNSISISGYHMQEAGADNDLELAFTVADGLEYVRTGIKAGMSVDDFAPRLSFFWGIGMNYYMEIAKLRAARRLWAHYIKEKFQPKNEKSMMLRAHCQTSGWSLTEQDPYNNIIRTTIEAMAATLGGTQSLHTNSFDEAVGLPTEFSARIARNTQIILQEEAFIPKVADPWGGSYFMENLTNELYSKARELVEETEQMGGMAVAVASGMPKLRIEESAARRQARIDSNKETIVGVNKYRLEKETLIDVRTIDNTKVRESQVENINRLKASRDPIKVESTLNALSECAKSGKGNLLELSIEASKARCTVGEISYALEKVWGRHEPFSRVASGAYKSTYGTTDETDATLKAIEETRTKLGVNPRILVAKCGQDGHDRGAKVIASAFSDFGFDVDLSPLFSTPEEVVRQAIDNDVHVIGVSSQAAGHKTLVPAIINELKRLGVNDKIVIVGGVIPHQDYQFLYDSGVSSIFGPGTKIPEAARQVALKIQEKIKDEKSTFITPEVKNVGYTEFNEMAAQDIDTKLGEILDKAAFSSDFPMTIHKQGEYVENKIKNDSSLTKNEKKLILDLFLQAFDSLRIGDDSTEKQQCNNCQNWHQTIQYCEYCIQYLTEGGCASIYKAIWKGGYYYKWNSEKQILERYGSKIVILKRLNNSNSNNVKWFQEVTFNFTLGYVATCYGLTKDPITNDYLLVLFYYDSDLRHFLIDNYHILTWLQKYKIICYIIDSLDQIHNQNIVHKDLHSGNFLYNAELSIWKISDLGLSGPVDKPLNSIYGNLPYIAPEVLCGRIYTTKSDIYSIGILMWEIATGETPFGKHEHDSDLQFAIVNGYRPKIHKEIPQEYVTLMKQCWDANPDNRPDAIIIRDKMESLIGQFYTEKNNLKSKIQNFFKLKSSKNKNNPIIKNTQLIKNTKSQVYTFSIQNQPRNATDEQETFDSQLNDLIISDEIDHMYHESIEANNSKKSHDEEEYPSIGKAIQYINNKLMEVIIKIAFSSNFPTAIHEQGENDEIDKLIQECQQKTVTPDVVIEWIIEYHIEGGNGYYYKWNYEKQILKRLGQRDVILKGLNNLNRNNVKWFQINFIGKNIVHKDLNWKMSDLGLSGPDRPKLHEEIPHEYADLMKQYWDANI</sequence>
<dbReference type="InterPro" id="IPR011009">
    <property type="entry name" value="Kinase-like_dom_sf"/>
</dbReference>
<dbReference type="GO" id="GO:0004494">
    <property type="term" value="F:methylmalonyl-CoA mutase activity"/>
    <property type="evidence" value="ECO:0007669"/>
    <property type="project" value="UniProtKB-EC"/>
</dbReference>
<comment type="caution">
    <text evidence="10">The sequence shown here is derived from an EMBL/GenBank/DDBJ whole genome shotgun (WGS) entry which is preliminary data.</text>
</comment>
<evidence type="ECO:0000313" key="10">
    <source>
        <dbReference type="EMBL" id="RHZ84425.1"/>
    </source>
</evidence>
<dbReference type="GO" id="GO:0005524">
    <property type="term" value="F:ATP binding"/>
    <property type="evidence" value="ECO:0007669"/>
    <property type="project" value="InterPro"/>
</dbReference>
<dbReference type="InterPro" id="IPR006098">
    <property type="entry name" value="MMCoA_mutase_a_cat"/>
</dbReference>
<dbReference type="Gene3D" id="3.20.20.240">
    <property type="entry name" value="Methylmalonyl-CoA mutase"/>
    <property type="match status" value="1"/>
</dbReference>
<dbReference type="OrthoDB" id="198977at2759"/>
<keyword evidence="7" id="KW-0170">Cobalt</keyword>